<dbReference type="HOGENOM" id="CLU_1160049_0_0_10"/>
<organism evidence="1 2">
    <name type="scientific">Mucinivorans hirudinis</name>
    <dbReference type="NCBI Taxonomy" id="1433126"/>
    <lineage>
        <taxon>Bacteria</taxon>
        <taxon>Pseudomonadati</taxon>
        <taxon>Bacteroidota</taxon>
        <taxon>Bacteroidia</taxon>
        <taxon>Bacteroidales</taxon>
        <taxon>Rikenellaceae</taxon>
        <taxon>Mucinivorans</taxon>
    </lineage>
</organism>
<proteinExistence type="predicted"/>
<protein>
    <recommendedName>
        <fullName evidence="3">DUF1643 domain-containing protein</fullName>
    </recommendedName>
</protein>
<evidence type="ECO:0008006" key="3">
    <source>
        <dbReference type="Google" id="ProtNLM"/>
    </source>
</evidence>
<accession>A0A060R9S9</accession>
<evidence type="ECO:0000313" key="1">
    <source>
        <dbReference type="EMBL" id="CDN32355.1"/>
    </source>
</evidence>
<dbReference type="eggNOG" id="ENOG5033MQE">
    <property type="taxonomic scope" value="Bacteria"/>
</dbReference>
<dbReference type="AlphaFoldDB" id="A0A060R9S9"/>
<dbReference type="STRING" id="1433126.BN938_2283"/>
<dbReference type="Proteomes" id="UP000027616">
    <property type="component" value="Chromosome I"/>
</dbReference>
<sequence>MKEKIREVIDKFKTQNQQETEIIQVLNRGVFYVKNNPEEEILVVGINPSYNTKEASSNEKICSSLKDTNESTPYWKRTKQMLGNFLPKAAYLDLFPLFFSKQEDFERLFQTNLPLMGQLLAITQEEIERLAPRLIIVQNKRAQCYWGRNKNSVWMGYEFEKIDNLTIKDKELDVCRIVGLKNDPQDERVFKLNSTNLVGTVIVFYGLYDDRHKVTCANRIIESKDIKKLYEYATDTAPK</sequence>
<gene>
    <name evidence="1" type="ORF">BN938_2283</name>
</gene>
<reference evidence="1 2" key="1">
    <citation type="journal article" date="2015" name="Genome Announc.">
        <title>Complete Genome Sequence of the Novel Leech Symbiont Mucinivorans hirudinis M3T.</title>
        <authorList>
            <person name="Nelson M.C."/>
            <person name="Bomar L."/>
            <person name="Graf J."/>
        </authorList>
    </citation>
    <scope>NUCLEOTIDE SEQUENCE [LARGE SCALE GENOMIC DNA]</scope>
    <source>
        <strain evidence="2">M3</strain>
    </source>
</reference>
<dbReference type="EMBL" id="HG934468">
    <property type="protein sequence ID" value="CDN32355.1"/>
    <property type="molecule type" value="Genomic_DNA"/>
</dbReference>
<evidence type="ECO:0000313" key="2">
    <source>
        <dbReference type="Proteomes" id="UP000027616"/>
    </source>
</evidence>
<dbReference type="KEGG" id="rbc:BN938_2283"/>
<keyword evidence="2" id="KW-1185">Reference proteome</keyword>
<dbReference type="OrthoDB" id="1075501at2"/>
<name>A0A060R9S9_9BACT</name>